<evidence type="ECO:0000313" key="2">
    <source>
        <dbReference type="Proteomes" id="UP000269945"/>
    </source>
</evidence>
<evidence type="ECO:0000313" key="1">
    <source>
        <dbReference type="EMBL" id="VCW67964.1"/>
    </source>
</evidence>
<gene>
    <name evidence="1" type="ORF">BN2614_LOCUS4</name>
</gene>
<reference evidence="1 2" key="1">
    <citation type="submission" date="2018-10" db="EMBL/GenBank/DDBJ databases">
        <authorList>
            <person name="Ekblom R."/>
            <person name="Jareborg N."/>
        </authorList>
    </citation>
    <scope>NUCLEOTIDE SEQUENCE [LARGE SCALE GENOMIC DNA]</scope>
    <source>
        <tissue evidence="1">Muscle</tissue>
    </source>
</reference>
<name>A0A9X9LH29_GULGU</name>
<sequence length="38" mass="4740">MSRKAQCDGHYVRSIKIQRRERYNFSRRNRRHFSVADD</sequence>
<protein>
    <submittedName>
        <fullName evidence="1">Uncharacterized protein</fullName>
    </submittedName>
</protein>
<proteinExistence type="predicted"/>
<keyword evidence="2" id="KW-1185">Reference proteome</keyword>
<dbReference type="AlphaFoldDB" id="A0A9X9LH29"/>
<accession>A0A9X9LH29</accession>
<dbReference type="Proteomes" id="UP000269945">
    <property type="component" value="Unassembled WGS sequence"/>
</dbReference>
<comment type="caution">
    <text evidence="1">The sequence shown here is derived from an EMBL/GenBank/DDBJ whole genome shotgun (WGS) entry which is preliminary data.</text>
</comment>
<organism evidence="1 2">
    <name type="scientific">Gulo gulo</name>
    <name type="common">Wolverine</name>
    <name type="synonym">Gluton</name>
    <dbReference type="NCBI Taxonomy" id="48420"/>
    <lineage>
        <taxon>Eukaryota</taxon>
        <taxon>Metazoa</taxon>
        <taxon>Chordata</taxon>
        <taxon>Craniata</taxon>
        <taxon>Vertebrata</taxon>
        <taxon>Euteleostomi</taxon>
        <taxon>Mammalia</taxon>
        <taxon>Eutheria</taxon>
        <taxon>Laurasiatheria</taxon>
        <taxon>Carnivora</taxon>
        <taxon>Caniformia</taxon>
        <taxon>Musteloidea</taxon>
        <taxon>Mustelidae</taxon>
        <taxon>Guloninae</taxon>
        <taxon>Gulo</taxon>
    </lineage>
</organism>
<dbReference type="EMBL" id="CYRY02003335">
    <property type="protein sequence ID" value="VCW67964.1"/>
    <property type="molecule type" value="Genomic_DNA"/>
</dbReference>